<reference evidence="2" key="2">
    <citation type="submission" date="2025-08" db="UniProtKB">
        <authorList>
            <consortium name="Ensembl"/>
        </authorList>
    </citation>
    <scope>IDENTIFICATION</scope>
</reference>
<keyword evidence="3" id="KW-1185">Reference proteome</keyword>
<reference evidence="2" key="3">
    <citation type="submission" date="2025-09" db="UniProtKB">
        <authorList>
            <consortium name="Ensembl"/>
        </authorList>
    </citation>
    <scope>IDENTIFICATION</scope>
</reference>
<reference evidence="2 3" key="1">
    <citation type="journal article" date="2019" name="Proc. Natl. Acad. Sci. U.S.A.">
        <title>Regulatory changes in pterin and carotenoid genes underlie balanced color polymorphisms in the wall lizard.</title>
        <authorList>
            <person name="Andrade P."/>
            <person name="Pinho C."/>
            <person name="Perez I de Lanuza G."/>
            <person name="Afonso S."/>
            <person name="Brejcha J."/>
            <person name="Rubin C.J."/>
            <person name="Wallerman O."/>
            <person name="Pereira P."/>
            <person name="Sabatino S.J."/>
            <person name="Bellati A."/>
            <person name="Pellitteri-Rosa D."/>
            <person name="Bosakova Z."/>
            <person name="Bunikis I."/>
            <person name="Carretero M.A."/>
            <person name="Feiner N."/>
            <person name="Marsik P."/>
            <person name="Pauperio F."/>
            <person name="Salvi D."/>
            <person name="Soler L."/>
            <person name="While G.M."/>
            <person name="Uller T."/>
            <person name="Font E."/>
            <person name="Andersson L."/>
            <person name="Carneiro M."/>
        </authorList>
    </citation>
    <scope>NUCLEOTIDE SEQUENCE</scope>
</reference>
<feature type="region of interest" description="Disordered" evidence="1">
    <location>
        <begin position="1"/>
        <end position="29"/>
    </location>
</feature>
<accession>A0A670K0A5</accession>
<feature type="compositionally biased region" description="Polar residues" evidence="1">
    <location>
        <begin position="1"/>
        <end position="16"/>
    </location>
</feature>
<evidence type="ECO:0000313" key="2">
    <source>
        <dbReference type="Ensembl" id="ENSPMRP00000030973.1"/>
    </source>
</evidence>
<dbReference type="AlphaFoldDB" id="A0A670K0A5"/>
<organism evidence="2 3">
    <name type="scientific">Podarcis muralis</name>
    <name type="common">Wall lizard</name>
    <name type="synonym">Lacerta muralis</name>
    <dbReference type="NCBI Taxonomy" id="64176"/>
    <lineage>
        <taxon>Eukaryota</taxon>
        <taxon>Metazoa</taxon>
        <taxon>Chordata</taxon>
        <taxon>Craniata</taxon>
        <taxon>Vertebrata</taxon>
        <taxon>Euteleostomi</taxon>
        <taxon>Lepidosauria</taxon>
        <taxon>Squamata</taxon>
        <taxon>Bifurcata</taxon>
        <taxon>Unidentata</taxon>
        <taxon>Episquamata</taxon>
        <taxon>Laterata</taxon>
        <taxon>Lacertibaenia</taxon>
        <taxon>Lacertidae</taxon>
        <taxon>Podarcis</taxon>
    </lineage>
</organism>
<name>A0A670K0A5_PODMU</name>
<evidence type="ECO:0000313" key="3">
    <source>
        <dbReference type="Proteomes" id="UP000472272"/>
    </source>
</evidence>
<sequence length="121" mass="13542">MESQVSSGPQFNTTSAPDGHSRNCPSPAKTSLGVNYLPQEEFRYLFRSIGETESCKLMRKKITALKVVGTASHECVNLARIFLNIKKTKKPFNLSWSKSIKPIGLSGREVARWVSTDWPQI</sequence>
<proteinExistence type="predicted"/>
<dbReference type="Ensembl" id="ENSPMRT00000032855.1">
    <property type="protein sequence ID" value="ENSPMRP00000030973.1"/>
    <property type="gene ID" value="ENSPMRG00000020069.1"/>
</dbReference>
<evidence type="ECO:0000256" key="1">
    <source>
        <dbReference type="SAM" id="MobiDB-lite"/>
    </source>
</evidence>
<protein>
    <submittedName>
        <fullName evidence="2">Uncharacterized protein</fullName>
    </submittedName>
</protein>
<dbReference type="Proteomes" id="UP000472272">
    <property type="component" value="Chromosome 7"/>
</dbReference>